<evidence type="ECO:0000256" key="1">
    <source>
        <dbReference type="SAM" id="MobiDB-lite"/>
    </source>
</evidence>
<organism evidence="3 4">
    <name type="scientific">Mycetomoellerius zeteki</name>
    <dbReference type="NCBI Taxonomy" id="64791"/>
    <lineage>
        <taxon>Eukaryota</taxon>
        <taxon>Metazoa</taxon>
        <taxon>Ecdysozoa</taxon>
        <taxon>Arthropoda</taxon>
        <taxon>Hexapoda</taxon>
        <taxon>Insecta</taxon>
        <taxon>Pterygota</taxon>
        <taxon>Neoptera</taxon>
        <taxon>Endopterygota</taxon>
        <taxon>Hymenoptera</taxon>
        <taxon>Apocrita</taxon>
        <taxon>Aculeata</taxon>
        <taxon>Formicoidea</taxon>
        <taxon>Formicidae</taxon>
        <taxon>Myrmicinae</taxon>
        <taxon>Mycetomoellerius</taxon>
    </lineage>
</organism>
<feature type="transmembrane region" description="Helical" evidence="2">
    <location>
        <begin position="140"/>
        <end position="161"/>
    </location>
</feature>
<dbReference type="Proteomes" id="UP000075809">
    <property type="component" value="Unassembled WGS sequence"/>
</dbReference>
<dbReference type="AlphaFoldDB" id="A0A151X9G7"/>
<accession>A0A151X9G7</accession>
<reference evidence="3 4" key="1">
    <citation type="submission" date="2015-09" db="EMBL/GenBank/DDBJ databases">
        <title>Trachymyrmex zeteki WGS genome.</title>
        <authorList>
            <person name="Nygaard S."/>
            <person name="Hu H."/>
            <person name="Boomsma J."/>
            <person name="Zhang G."/>
        </authorList>
    </citation>
    <scope>NUCLEOTIDE SEQUENCE [LARGE SCALE GENOMIC DNA]</scope>
    <source>
        <strain evidence="3">Tzet28-1</strain>
        <tissue evidence="3">Whole body</tissue>
    </source>
</reference>
<feature type="region of interest" description="Disordered" evidence="1">
    <location>
        <begin position="53"/>
        <end position="86"/>
    </location>
</feature>
<dbReference type="EMBL" id="KQ982383">
    <property type="protein sequence ID" value="KYQ56960.1"/>
    <property type="molecule type" value="Genomic_DNA"/>
</dbReference>
<keyword evidence="2" id="KW-1133">Transmembrane helix</keyword>
<gene>
    <name evidence="3" type="ORF">ALC60_04164</name>
</gene>
<evidence type="ECO:0000313" key="3">
    <source>
        <dbReference type="EMBL" id="KYQ56960.1"/>
    </source>
</evidence>
<evidence type="ECO:0000313" key="4">
    <source>
        <dbReference type="Proteomes" id="UP000075809"/>
    </source>
</evidence>
<keyword evidence="2" id="KW-0812">Transmembrane</keyword>
<sequence>MFTTQVRLEKRQAPRGTTRTTFLSEQNNNVKRSVCLPVFLLLSFRFHDCRRDGETRNLVPSTNERNVPSGRRESPAHVAGPRPEYSIPYITPGPPDDIVAPKSPVVAVRAGRTLDSTIRCCEHNINPAEVYRDEHRASKFVHTAFIPIISFFFLQLLFFSLR</sequence>
<keyword evidence="4" id="KW-1185">Reference proteome</keyword>
<protein>
    <submittedName>
        <fullName evidence="3">Uncharacterized protein</fullName>
    </submittedName>
</protein>
<proteinExistence type="predicted"/>
<evidence type="ECO:0000256" key="2">
    <source>
        <dbReference type="SAM" id="Phobius"/>
    </source>
</evidence>
<keyword evidence="2" id="KW-0472">Membrane</keyword>
<name>A0A151X9G7_9HYME</name>